<comment type="function">
    <text evidence="5">Zinc chaperone that directly transfers zinc cofactor to target proteins, thereby activating them. Zinc is transferred from the CXCC motif in the GTPase domain to the zinc binding site in target proteins in a process requiring GTP hydrolysis.</text>
</comment>
<dbReference type="EMBL" id="CP069370">
    <property type="protein sequence ID" value="QYZ68556.1"/>
    <property type="molecule type" value="Genomic_DNA"/>
</dbReference>
<dbReference type="SMART" id="SM00833">
    <property type="entry name" value="CobW_C"/>
    <property type="match status" value="1"/>
</dbReference>
<dbReference type="RefSeq" id="WP_220660779.1">
    <property type="nucleotide sequence ID" value="NZ_CP069370.1"/>
</dbReference>
<comment type="catalytic activity">
    <reaction evidence="6">
        <text>GTP + H2O = GDP + phosphate + H(+)</text>
        <dbReference type="Rhea" id="RHEA:19669"/>
        <dbReference type="ChEBI" id="CHEBI:15377"/>
        <dbReference type="ChEBI" id="CHEBI:15378"/>
        <dbReference type="ChEBI" id="CHEBI:37565"/>
        <dbReference type="ChEBI" id="CHEBI:43474"/>
        <dbReference type="ChEBI" id="CHEBI:58189"/>
    </reaction>
    <physiologicalReaction direction="left-to-right" evidence="6">
        <dbReference type="Rhea" id="RHEA:19670"/>
    </physiologicalReaction>
</comment>
<organism evidence="8 9">
    <name type="scientific">Neotabrizicola shimadae</name>
    <dbReference type="NCBI Taxonomy" id="2807096"/>
    <lineage>
        <taxon>Bacteria</taxon>
        <taxon>Pseudomonadati</taxon>
        <taxon>Pseudomonadota</taxon>
        <taxon>Alphaproteobacteria</taxon>
        <taxon>Rhodobacterales</taxon>
        <taxon>Paracoccaceae</taxon>
        <taxon>Neotabrizicola</taxon>
    </lineage>
</organism>
<dbReference type="InterPro" id="IPR036627">
    <property type="entry name" value="CobW-likC_sf"/>
</dbReference>
<dbReference type="KEGG" id="nsm:JO391_12265"/>
<sequence>MPKRIPLTLITGYLAAGKTTLLNALLRDASAGRIAVVVNEFGDVGLDHDLIVETTEETVLLSSGCMCCTVRGDLVQALEGLFEKRSAGKLDFDRIVIETTGLADPAPILHTLIVTPGLGAALRMDGVVTVCDAVNGPVTLDRGFESVQQVAMADVLVLSKTDLVTPTQAAKFRARLAALAPGAKIVTASQGAVPINELFGHGAPDMGGALPEAEAWVNTPAYALSSLPLPVLTKPGASLAGAGPTYGLFGMAPTPTPSLISAIIPAAHHDDRISSVSMVFDDPIHPIMLDIWLETLIAARGPDILRVKAVIWADGFDTPFVIHGVQHIIDPPIRLARWNGTDRKSRVVIIGRDLPREALLESLEVLKTRPMVHPLPA</sequence>
<dbReference type="PANTHER" id="PTHR13748">
    <property type="entry name" value="COBW-RELATED"/>
    <property type="match status" value="1"/>
</dbReference>
<evidence type="ECO:0000256" key="1">
    <source>
        <dbReference type="ARBA" id="ARBA00022741"/>
    </source>
</evidence>
<dbReference type="Gene3D" id="3.40.50.300">
    <property type="entry name" value="P-loop containing nucleotide triphosphate hydrolases"/>
    <property type="match status" value="1"/>
</dbReference>
<evidence type="ECO:0000313" key="8">
    <source>
        <dbReference type="EMBL" id="QYZ68556.1"/>
    </source>
</evidence>
<dbReference type="Gene3D" id="3.30.1220.10">
    <property type="entry name" value="CobW-like, C-terminal domain"/>
    <property type="match status" value="1"/>
</dbReference>
<gene>
    <name evidence="8" type="ORF">JO391_12265</name>
</gene>
<protein>
    <submittedName>
        <fullName evidence="8">GTP-binding protein</fullName>
    </submittedName>
</protein>
<feature type="domain" description="CobW C-terminal" evidence="7">
    <location>
        <begin position="273"/>
        <end position="367"/>
    </location>
</feature>
<dbReference type="CDD" id="cd03112">
    <property type="entry name" value="CobW-like"/>
    <property type="match status" value="1"/>
</dbReference>
<dbReference type="GO" id="GO:0016787">
    <property type="term" value="F:hydrolase activity"/>
    <property type="evidence" value="ECO:0007669"/>
    <property type="project" value="UniProtKB-KW"/>
</dbReference>
<keyword evidence="9" id="KW-1185">Reference proteome</keyword>
<dbReference type="PANTHER" id="PTHR13748:SF59">
    <property type="entry name" value="COBW C-TERMINAL DOMAIN-CONTAINING PROTEIN"/>
    <property type="match status" value="1"/>
</dbReference>
<dbReference type="Pfam" id="PF07683">
    <property type="entry name" value="CobW_C"/>
    <property type="match status" value="1"/>
</dbReference>
<name>A0A8G0ZTC8_9RHOB</name>
<evidence type="ECO:0000256" key="6">
    <source>
        <dbReference type="ARBA" id="ARBA00049117"/>
    </source>
</evidence>
<evidence type="ECO:0000256" key="3">
    <source>
        <dbReference type="ARBA" id="ARBA00023186"/>
    </source>
</evidence>
<dbReference type="AlphaFoldDB" id="A0A8G0ZTC8"/>
<keyword evidence="3" id="KW-0143">Chaperone</keyword>
<dbReference type="SUPFAM" id="SSF90002">
    <property type="entry name" value="Hypothetical protein YjiA, C-terminal domain"/>
    <property type="match status" value="1"/>
</dbReference>
<keyword evidence="2" id="KW-0378">Hydrolase</keyword>
<keyword evidence="1" id="KW-0547">Nucleotide-binding</keyword>
<proteinExistence type="inferred from homology"/>
<dbReference type="Pfam" id="PF02492">
    <property type="entry name" value="cobW"/>
    <property type="match status" value="1"/>
</dbReference>
<dbReference type="SUPFAM" id="SSF52540">
    <property type="entry name" value="P-loop containing nucleoside triphosphate hydrolases"/>
    <property type="match status" value="1"/>
</dbReference>
<evidence type="ECO:0000313" key="9">
    <source>
        <dbReference type="Proteomes" id="UP000826300"/>
    </source>
</evidence>
<evidence type="ECO:0000256" key="4">
    <source>
        <dbReference type="ARBA" id="ARBA00034320"/>
    </source>
</evidence>
<evidence type="ECO:0000256" key="2">
    <source>
        <dbReference type="ARBA" id="ARBA00022801"/>
    </source>
</evidence>
<accession>A0A8G0ZTC8</accession>
<dbReference type="InterPro" id="IPR011629">
    <property type="entry name" value="CobW-like_C"/>
</dbReference>
<dbReference type="InterPro" id="IPR003495">
    <property type="entry name" value="CobW/HypB/UreG_nucleotide-bd"/>
</dbReference>
<reference evidence="8" key="1">
    <citation type="submission" date="2021-02" db="EMBL/GenBank/DDBJ databases">
        <title>Rhodobacter shimadae sp. nov., an aerobic anoxygenic phototrophic bacterium isolated from a hot spring.</title>
        <authorList>
            <person name="Muramatsu S."/>
            <person name="Haruta S."/>
            <person name="Hirose S."/>
            <person name="Hanada S."/>
        </authorList>
    </citation>
    <scope>NUCLEOTIDE SEQUENCE</scope>
    <source>
        <strain evidence="8">N10</strain>
    </source>
</reference>
<dbReference type="InterPro" id="IPR051316">
    <property type="entry name" value="Zinc-reg_GTPase_activator"/>
</dbReference>
<evidence type="ECO:0000259" key="7">
    <source>
        <dbReference type="SMART" id="SM00833"/>
    </source>
</evidence>
<comment type="similarity">
    <text evidence="4">Belongs to the SIMIBI class G3E GTPase family. ZNG1 subfamily.</text>
</comment>
<dbReference type="Proteomes" id="UP000826300">
    <property type="component" value="Chromosome"/>
</dbReference>
<dbReference type="InterPro" id="IPR027417">
    <property type="entry name" value="P-loop_NTPase"/>
</dbReference>
<evidence type="ECO:0000256" key="5">
    <source>
        <dbReference type="ARBA" id="ARBA00045658"/>
    </source>
</evidence>
<dbReference type="GO" id="GO:0000166">
    <property type="term" value="F:nucleotide binding"/>
    <property type="evidence" value="ECO:0007669"/>
    <property type="project" value="UniProtKB-KW"/>
</dbReference>